<evidence type="ECO:0000313" key="3">
    <source>
        <dbReference type="Proteomes" id="UP000315783"/>
    </source>
</evidence>
<name>A0A545VA01_9HYPO</name>
<dbReference type="EMBL" id="SPUK01000003">
    <property type="protein sequence ID" value="TQV98558.1"/>
    <property type="molecule type" value="Genomic_DNA"/>
</dbReference>
<feature type="chain" id="PRO_5021948712" description="Secreted protein" evidence="1">
    <location>
        <begin position="24"/>
        <end position="94"/>
    </location>
</feature>
<dbReference type="AlphaFoldDB" id="A0A545VA01"/>
<gene>
    <name evidence="2" type="ORF">IF1G_02638</name>
</gene>
<proteinExistence type="predicted"/>
<protein>
    <recommendedName>
        <fullName evidence="4">Secreted protein</fullName>
    </recommendedName>
</protein>
<reference evidence="2 3" key="1">
    <citation type="journal article" date="2019" name="Appl. Microbiol. Biotechnol.">
        <title>Genome sequence of Isaria javanica and comparative genome analysis insights into family S53 peptidase evolution in fungal entomopathogens.</title>
        <authorList>
            <person name="Lin R."/>
            <person name="Zhang X."/>
            <person name="Xin B."/>
            <person name="Zou M."/>
            <person name="Gao Y."/>
            <person name="Qin F."/>
            <person name="Hu Q."/>
            <person name="Xie B."/>
            <person name="Cheng X."/>
        </authorList>
    </citation>
    <scope>NUCLEOTIDE SEQUENCE [LARGE SCALE GENOMIC DNA]</scope>
    <source>
        <strain evidence="2 3">IJ1G</strain>
    </source>
</reference>
<accession>A0A545VA01</accession>
<comment type="caution">
    <text evidence="2">The sequence shown here is derived from an EMBL/GenBank/DDBJ whole genome shotgun (WGS) entry which is preliminary data.</text>
</comment>
<dbReference type="Proteomes" id="UP000315783">
    <property type="component" value="Unassembled WGS sequence"/>
</dbReference>
<sequence>MKSASSSSSFSSLLLLFLAPSRATGCKQMCSGCVYFFFLTDTGFKAQSGLATVQLALYSAVPRDALSSFTDFGKHWPAEWVSRVERSLLALPCK</sequence>
<organism evidence="2 3">
    <name type="scientific">Cordyceps javanica</name>
    <dbReference type="NCBI Taxonomy" id="43265"/>
    <lineage>
        <taxon>Eukaryota</taxon>
        <taxon>Fungi</taxon>
        <taxon>Dikarya</taxon>
        <taxon>Ascomycota</taxon>
        <taxon>Pezizomycotina</taxon>
        <taxon>Sordariomycetes</taxon>
        <taxon>Hypocreomycetidae</taxon>
        <taxon>Hypocreales</taxon>
        <taxon>Cordycipitaceae</taxon>
        <taxon>Cordyceps</taxon>
    </lineage>
</organism>
<feature type="signal peptide" evidence="1">
    <location>
        <begin position="1"/>
        <end position="23"/>
    </location>
</feature>
<evidence type="ECO:0008006" key="4">
    <source>
        <dbReference type="Google" id="ProtNLM"/>
    </source>
</evidence>
<keyword evidence="3" id="KW-1185">Reference proteome</keyword>
<evidence type="ECO:0000313" key="2">
    <source>
        <dbReference type="EMBL" id="TQV98558.1"/>
    </source>
</evidence>
<evidence type="ECO:0000256" key="1">
    <source>
        <dbReference type="SAM" id="SignalP"/>
    </source>
</evidence>
<keyword evidence="1" id="KW-0732">Signal</keyword>